<organism evidence="1 2">
    <name type="scientific">Photobacterium aquimaris</name>
    <dbReference type="NCBI Taxonomy" id="512643"/>
    <lineage>
        <taxon>Bacteria</taxon>
        <taxon>Pseudomonadati</taxon>
        <taxon>Pseudomonadota</taxon>
        <taxon>Gammaproteobacteria</taxon>
        <taxon>Vibrionales</taxon>
        <taxon>Vibrionaceae</taxon>
        <taxon>Photobacterium</taxon>
    </lineage>
</organism>
<dbReference type="InterPro" id="IPR017136">
    <property type="entry name" value="UCP037205"/>
</dbReference>
<accession>A0A2T3HVH9</accession>
<dbReference type="Proteomes" id="UP000241858">
    <property type="component" value="Unassembled WGS sequence"/>
</dbReference>
<dbReference type="RefSeq" id="WP_082732203.1">
    <property type="nucleotide sequence ID" value="NZ_LNQZ01000027.1"/>
</dbReference>
<reference evidence="1 2" key="1">
    <citation type="submission" date="2018-03" db="EMBL/GenBank/DDBJ databases">
        <title>Whole genome sequencing of Histamine producing bacteria.</title>
        <authorList>
            <person name="Butler K."/>
        </authorList>
    </citation>
    <scope>NUCLEOTIDE SEQUENCE [LARGE SCALE GENOMIC DNA]</scope>
    <source>
        <strain evidence="1 2">DSM 23343</strain>
    </source>
</reference>
<dbReference type="PANTHER" id="PTHR37463">
    <property type="entry name" value="GSL3115 PROTEIN"/>
    <property type="match status" value="1"/>
</dbReference>
<name>A0A2T3HVH9_9GAMM</name>
<dbReference type="OrthoDB" id="27194at2"/>
<evidence type="ECO:0000313" key="2">
    <source>
        <dbReference type="Proteomes" id="UP000241858"/>
    </source>
</evidence>
<evidence type="ECO:0000313" key="1">
    <source>
        <dbReference type="EMBL" id="PSU02547.1"/>
    </source>
</evidence>
<dbReference type="PANTHER" id="PTHR37463:SF1">
    <property type="entry name" value="DUF2256 DOMAIN-CONTAINING PROTEIN"/>
    <property type="match status" value="1"/>
</dbReference>
<gene>
    <name evidence="1" type="ORF">C0W81_14375</name>
</gene>
<proteinExistence type="predicted"/>
<protein>
    <submittedName>
        <fullName evidence="1">DUF2256 domain-containing protein</fullName>
    </submittedName>
</protein>
<dbReference type="AlphaFoldDB" id="A0A2T3HVH9"/>
<dbReference type="PIRSF" id="PIRSF037205">
    <property type="entry name" value="UCP037205"/>
    <property type="match status" value="1"/>
</dbReference>
<sequence>MKKSALPQKICVVCQRPFSWRKKWQRCWNDVKYCSERCRRQRR</sequence>
<dbReference type="EMBL" id="PYLY01000031">
    <property type="protein sequence ID" value="PSU02547.1"/>
    <property type="molecule type" value="Genomic_DNA"/>
</dbReference>
<comment type="caution">
    <text evidence="1">The sequence shown here is derived from an EMBL/GenBank/DDBJ whole genome shotgun (WGS) entry which is preliminary data.</text>
</comment>
<dbReference type="Pfam" id="PF10013">
    <property type="entry name" value="DUF2256"/>
    <property type="match status" value="1"/>
</dbReference>